<proteinExistence type="predicted"/>
<reference evidence="3 4" key="1">
    <citation type="submission" date="2017-03" db="EMBL/GenBank/DDBJ databases">
        <title>Paenibacillus larvae genome sequencing.</title>
        <authorList>
            <person name="Dingman D.W."/>
        </authorList>
    </citation>
    <scope>NUCLEOTIDE SEQUENCE [LARGE SCALE GENOMIC DNA]</scope>
    <source>
        <strain evidence="3 4">SAG 10367</strain>
    </source>
</reference>
<organism evidence="3 4">
    <name type="scientific">Paenibacillus larvae subsp. pulvifaciens</name>
    <dbReference type="NCBI Taxonomy" id="1477"/>
    <lineage>
        <taxon>Bacteria</taxon>
        <taxon>Bacillati</taxon>
        <taxon>Bacillota</taxon>
        <taxon>Bacilli</taxon>
        <taxon>Bacillales</taxon>
        <taxon>Paenibacillaceae</taxon>
        <taxon>Paenibacillus</taxon>
    </lineage>
</organism>
<name>A0A1V0UXQ7_9BACL</name>
<evidence type="ECO:0000313" key="3">
    <source>
        <dbReference type="EMBL" id="ARF69937.1"/>
    </source>
</evidence>
<dbReference type="AlphaFoldDB" id="A0A1V0UXQ7"/>
<dbReference type="InterPro" id="IPR046865">
    <property type="entry name" value="FapA_b_solenoid"/>
</dbReference>
<evidence type="ECO:0000256" key="1">
    <source>
        <dbReference type="SAM" id="Coils"/>
    </source>
</evidence>
<feature type="domain" description="Flagellar Assembly Protein A N-terminal region" evidence="2">
    <location>
        <begin position="12"/>
        <end position="183"/>
    </location>
</feature>
<feature type="coiled-coil region" evidence="1">
    <location>
        <begin position="396"/>
        <end position="423"/>
    </location>
</feature>
<dbReference type="Pfam" id="PF20250">
    <property type="entry name" value="FapA_N"/>
    <property type="match status" value="1"/>
</dbReference>
<dbReference type="Pfam" id="PF03961">
    <property type="entry name" value="FapA"/>
    <property type="match status" value="1"/>
</dbReference>
<dbReference type="EMBL" id="CP020557">
    <property type="protein sequence ID" value="ARF69937.1"/>
    <property type="molecule type" value="Genomic_DNA"/>
</dbReference>
<keyword evidence="1" id="KW-0175">Coiled coil</keyword>
<dbReference type="InterPro" id="IPR005646">
    <property type="entry name" value="FapA"/>
</dbReference>
<dbReference type="PANTHER" id="PTHR38032:SF1">
    <property type="entry name" value="RNA-BINDING PROTEIN KHPB N-TERMINAL DOMAIN-CONTAINING PROTEIN"/>
    <property type="match status" value="1"/>
</dbReference>
<protein>
    <submittedName>
        <fullName evidence="3">Polymerase</fullName>
    </submittedName>
</protein>
<evidence type="ECO:0000259" key="2">
    <source>
        <dbReference type="Pfam" id="PF20250"/>
    </source>
</evidence>
<dbReference type="InterPro" id="IPR046866">
    <property type="entry name" value="FapA_N"/>
</dbReference>
<dbReference type="Proteomes" id="UP000192727">
    <property type="component" value="Chromosome"/>
</dbReference>
<sequence>MLSSGILDKLMNVTISEDKLIAYLEVLHVEEDMLLSMDELRAFLRSNTIVSGLSDQVLYQIVANPRAFLNKKTVIAEGKKPVNGTNGYIEYVYELSRQEKKPMETADGRVNYKEVTILNNVKKGQLIAKRIAGRDGSPGMTVTGEAIPPKKPKEARFRIGKNAVADAEQMHLYATIDGLVTKTDRGKINVFPVYEVNGDVDYNIGNIDFVGTVVIRGNVLPGFRIKASGDIRIVGGVEAAELKAGGSVDITAGILGHNKARIIAGMNVKSSFIQDAYVEAGDSIVVNQSIMHSMLRAGKTVQCSGAKGLIVGGTIQAGELVSARTIGNSLSTVTVIEVGVLPQLRNELSGLRQQLKELMDHQMKTDKAVALLDQLAAAGQLTGDKLEMRVRLSRTKKQMVQQQAEIKERILELEQSLEETNQAQVQVNYIVYGGTKVVIGRYTRFVKDPISKIKFVLADGDISIANL</sequence>
<accession>A0A1V0UXQ7</accession>
<evidence type="ECO:0000313" key="4">
    <source>
        <dbReference type="Proteomes" id="UP000192727"/>
    </source>
</evidence>
<gene>
    <name evidence="3" type="ORF">B7C51_21955</name>
</gene>
<dbReference type="RefSeq" id="WP_083041265.1">
    <property type="nucleotide sequence ID" value="NZ_CP020557.1"/>
</dbReference>
<dbReference type="PANTHER" id="PTHR38032">
    <property type="entry name" value="POLYMERASE-RELATED"/>
    <property type="match status" value="1"/>
</dbReference>